<dbReference type="Proteomes" id="UP000792457">
    <property type="component" value="Unassembled WGS sequence"/>
</dbReference>
<dbReference type="EMBL" id="KZ309004">
    <property type="protein sequence ID" value="KAG8236266.1"/>
    <property type="molecule type" value="Genomic_DNA"/>
</dbReference>
<reference evidence="1" key="1">
    <citation type="submission" date="2013-04" db="EMBL/GenBank/DDBJ databases">
        <authorList>
            <person name="Qu J."/>
            <person name="Murali S.C."/>
            <person name="Bandaranaike D."/>
            <person name="Bellair M."/>
            <person name="Blankenburg K."/>
            <person name="Chao H."/>
            <person name="Dinh H."/>
            <person name="Doddapaneni H."/>
            <person name="Downs B."/>
            <person name="Dugan-Rocha S."/>
            <person name="Elkadiri S."/>
            <person name="Gnanaolivu R.D."/>
            <person name="Hernandez B."/>
            <person name="Javaid M."/>
            <person name="Jayaseelan J.C."/>
            <person name="Lee S."/>
            <person name="Li M."/>
            <person name="Ming W."/>
            <person name="Munidasa M."/>
            <person name="Muniz J."/>
            <person name="Nguyen L."/>
            <person name="Ongeri F."/>
            <person name="Osuji N."/>
            <person name="Pu L.-L."/>
            <person name="Puazo M."/>
            <person name="Qu C."/>
            <person name="Quiroz J."/>
            <person name="Raj R."/>
            <person name="Weissenberger G."/>
            <person name="Xin Y."/>
            <person name="Zou X."/>
            <person name="Han Y."/>
            <person name="Richards S."/>
            <person name="Worley K."/>
            <person name="Muzny D."/>
            <person name="Gibbs R."/>
        </authorList>
    </citation>
    <scope>NUCLEOTIDE SEQUENCE</scope>
    <source>
        <strain evidence="1">Sampled in the wild</strain>
    </source>
</reference>
<sequence>MKFLSSQFEDDVDQETKVKLVENLTKENLSTHDKRYIPSKEELCGPLYFSPQMSYYVANQCFVSRSKQEGFNIEGSEQYS</sequence>
<accession>A0A8K0KJ82</accession>
<protein>
    <submittedName>
        <fullName evidence="1">Uncharacterized protein</fullName>
    </submittedName>
</protein>
<proteinExistence type="predicted"/>
<organism evidence="1 2">
    <name type="scientific">Ladona fulva</name>
    <name type="common">Scarce chaser dragonfly</name>
    <name type="synonym">Libellula fulva</name>
    <dbReference type="NCBI Taxonomy" id="123851"/>
    <lineage>
        <taxon>Eukaryota</taxon>
        <taxon>Metazoa</taxon>
        <taxon>Ecdysozoa</taxon>
        <taxon>Arthropoda</taxon>
        <taxon>Hexapoda</taxon>
        <taxon>Insecta</taxon>
        <taxon>Pterygota</taxon>
        <taxon>Palaeoptera</taxon>
        <taxon>Odonata</taxon>
        <taxon>Epiprocta</taxon>
        <taxon>Anisoptera</taxon>
        <taxon>Libelluloidea</taxon>
        <taxon>Libellulidae</taxon>
        <taxon>Ladona</taxon>
    </lineage>
</organism>
<keyword evidence="2" id="KW-1185">Reference proteome</keyword>
<reference evidence="1" key="2">
    <citation type="submission" date="2017-10" db="EMBL/GenBank/DDBJ databases">
        <title>Ladona fulva Genome sequencing and assembly.</title>
        <authorList>
            <person name="Murali S."/>
            <person name="Richards S."/>
            <person name="Bandaranaike D."/>
            <person name="Bellair M."/>
            <person name="Blankenburg K."/>
            <person name="Chao H."/>
            <person name="Dinh H."/>
            <person name="Doddapaneni H."/>
            <person name="Dugan-Rocha S."/>
            <person name="Elkadiri S."/>
            <person name="Gnanaolivu R."/>
            <person name="Hernandez B."/>
            <person name="Skinner E."/>
            <person name="Javaid M."/>
            <person name="Lee S."/>
            <person name="Li M."/>
            <person name="Ming W."/>
            <person name="Munidasa M."/>
            <person name="Muniz J."/>
            <person name="Nguyen L."/>
            <person name="Hughes D."/>
            <person name="Osuji N."/>
            <person name="Pu L.-L."/>
            <person name="Puazo M."/>
            <person name="Qu C."/>
            <person name="Quiroz J."/>
            <person name="Raj R."/>
            <person name="Weissenberger G."/>
            <person name="Xin Y."/>
            <person name="Zou X."/>
            <person name="Han Y."/>
            <person name="Worley K."/>
            <person name="Muzny D."/>
            <person name="Gibbs R."/>
        </authorList>
    </citation>
    <scope>NUCLEOTIDE SEQUENCE</scope>
    <source>
        <strain evidence="1">Sampled in the wild</strain>
    </source>
</reference>
<comment type="caution">
    <text evidence="1">The sequence shown here is derived from an EMBL/GenBank/DDBJ whole genome shotgun (WGS) entry which is preliminary data.</text>
</comment>
<dbReference type="AlphaFoldDB" id="A0A8K0KJ82"/>
<evidence type="ECO:0000313" key="1">
    <source>
        <dbReference type="EMBL" id="KAG8236266.1"/>
    </source>
</evidence>
<dbReference type="OrthoDB" id="8023920at2759"/>
<gene>
    <name evidence="1" type="ORF">J437_LFUL016489</name>
</gene>
<name>A0A8K0KJ82_LADFU</name>
<evidence type="ECO:0000313" key="2">
    <source>
        <dbReference type="Proteomes" id="UP000792457"/>
    </source>
</evidence>